<evidence type="ECO:0000256" key="1">
    <source>
        <dbReference type="ARBA" id="ARBA00022691"/>
    </source>
</evidence>
<evidence type="ECO:0000256" key="4">
    <source>
        <dbReference type="ARBA" id="ARBA00023014"/>
    </source>
</evidence>
<dbReference type="eggNOG" id="COG0635">
    <property type="taxonomic scope" value="Bacteria"/>
</dbReference>
<sequence length="476" mass="55353">MDINIKLNDLKYRYDVYQMFNIYFPLDKINFSELEGDYHVEITDDRIKFSYNDINREEYKNDNEYYKETIKKVIFKALRDITGDEYPWGTLVGIRPSKIALKHLREGKSEEEVKEIFFEKHITSEEKAQLCIDVAEFEDKYVNKDPKNIAIYVGMAFCPTRCLYCSFAANPIGGNKKLVNPYLEALTYEIEEIKKYVDEKGLRIESVYFGGGTPTAVNDEEFENLMNKIYNSFVENRELKEFTVECGRPDSITLNKLQTMKKYDVTRISINPQTMNDETLKLIGRGHTSQDVIDKFKMARDLGFEDINMDMIIGLPGEGLQEAKITAREIKKLSPDSLTIHGLSLKRGSIMYENFILKKGLGLKSQEEIMKMYEESKNLAKELELTPYYMYRQKNMVGNMENLGYSKKGKECIYNIQMIEDKQTIIALGADAVTKVVFLENDRIERFGNVKDIKEYVNRIKEMVDGKIALLDTLYK</sequence>
<proteinExistence type="predicted"/>
<comment type="caution">
    <text evidence="6">The sequence shown here is derived from an EMBL/GenBank/DDBJ whole genome shotgun (WGS) entry which is preliminary data.</text>
</comment>
<dbReference type="GO" id="GO:0003824">
    <property type="term" value="F:catalytic activity"/>
    <property type="evidence" value="ECO:0007669"/>
    <property type="project" value="InterPro"/>
</dbReference>
<dbReference type="PANTHER" id="PTHR13932">
    <property type="entry name" value="COPROPORPHYRINIGEN III OXIDASE"/>
    <property type="match status" value="1"/>
</dbReference>
<reference evidence="6 7" key="1">
    <citation type="submission" date="2016-06" db="EMBL/GenBank/DDBJ databases">
        <authorList>
            <person name="Kjaerup R.B."/>
            <person name="Dalgaard T.S."/>
            <person name="Juul-Madsen H.R."/>
        </authorList>
    </citation>
    <scope>NUCLEOTIDE SEQUENCE [LARGE SCALE GENOMIC DNA]</scope>
    <source>
        <strain evidence="6 7">373-A1</strain>
    </source>
</reference>
<dbReference type="Pfam" id="PF04055">
    <property type="entry name" value="Radical_SAM"/>
    <property type="match status" value="1"/>
</dbReference>
<dbReference type="PROSITE" id="PS51918">
    <property type="entry name" value="RADICAL_SAM"/>
    <property type="match status" value="1"/>
</dbReference>
<accession>A0A174RQP3</accession>
<dbReference type="GO" id="GO:0046872">
    <property type="term" value="F:metal ion binding"/>
    <property type="evidence" value="ECO:0007669"/>
    <property type="project" value="UniProtKB-KW"/>
</dbReference>
<dbReference type="SFLD" id="SFLDS00029">
    <property type="entry name" value="Radical_SAM"/>
    <property type="match status" value="1"/>
</dbReference>
<name>A0A174RQP3_9CLOT</name>
<dbReference type="CDD" id="cd01335">
    <property type="entry name" value="Radical_SAM"/>
    <property type="match status" value="1"/>
</dbReference>
<organism evidence="6 7">
    <name type="scientific">Clostridium paraputrificum</name>
    <dbReference type="NCBI Taxonomy" id="29363"/>
    <lineage>
        <taxon>Bacteria</taxon>
        <taxon>Bacillati</taxon>
        <taxon>Bacillota</taxon>
        <taxon>Clostridia</taxon>
        <taxon>Eubacteriales</taxon>
        <taxon>Clostridiaceae</taxon>
        <taxon>Clostridium</taxon>
    </lineage>
</organism>
<keyword evidence="7" id="KW-1185">Reference proteome</keyword>
<keyword evidence="3" id="KW-0408">Iron</keyword>
<dbReference type="NCBIfam" id="TIGR03994">
    <property type="entry name" value="rSAM_HemZ"/>
    <property type="match status" value="1"/>
</dbReference>
<feature type="domain" description="Radical SAM core" evidence="5">
    <location>
        <begin position="141"/>
        <end position="387"/>
    </location>
</feature>
<dbReference type="InterPro" id="IPR023995">
    <property type="entry name" value="HemZ"/>
</dbReference>
<evidence type="ECO:0000259" key="5">
    <source>
        <dbReference type="PROSITE" id="PS51918"/>
    </source>
</evidence>
<dbReference type="OrthoDB" id="9808022at2"/>
<dbReference type="NCBIfam" id="NF006060">
    <property type="entry name" value="PRK08207.1-3"/>
    <property type="match status" value="1"/>
</dbReference>
<dbReference type="InterPro" id="IPR058240">
    <property type="entry name" value="rSAM_sf"/>
</dbReference>
<evidence type="ECO:0000256" key="2">
    <source>
        <dbReference type="ARBA" id="ARBA00022723"/>
    </source>
</evidence>
<dbReference type="InterPro" id="IPR006638">
    <property type="entry name" value="Elp3/MiaA/NifB-like_rSAM"/>
</dbReference>
<dbReference type="SMART" id="SM00729">
    <property type="entry name" value="Elp3"/>
    <property type="match status" value="1"/>
</dbReference>
<evidence type="ECO:0000313" key="6">
    <source>
        <dbReference type="EMBL" id="OBY12345.1"/>
    </source>
</evidence>
<dbReference type="Gene3D" id="3.20.20.70">
    <property type="entry name" value="Aldolase class I"/>
    <property type="match status" value="1"/>
</dbReference>
<evidence type="ECO:0000256" key="3">
    <source>
        <dbReference type="ARBA" id="ARBA00023004"/>
    </source>
</evidence>
<keyword evidence="4" id="KW-0411">Iron-sulfur</keyword>
<dbReference type="SFLD" id="SFLDG01065">
    <property type="entry name" value="anaerobic_coproporphyrinogen-I"/>
    <property type="match status" value="1"/>
</dbReference>
<dbReference type="RefSeq" id="WP_055183596.1">
    <property type="nucleotide sequence ID" value="NZ_CABJAZ010000003.1"/>
</dbReference>
<dbReference type="InterPro" id="IPR013785">
    <property type="entry name" value="Aldolase_TIM"/>
</dbReference>
<dbReference type="EMBL" id="MAPZ01000009">
    <property type="protein sequence ID" value="OBY12345.1"/>
    <property type="molecule type" value="Genomic_DNA"/>
</dbReference>
<dbReference type="GO" id="GO:0005737">
    <property type="term" value="C:cytoplasm"/>
    <property type="evidence" value="ECO:0007669"/>
    <property type="project" value="TreeGrafter"/>
</dbReference>
<dbReference type="SFLD" id="SFLDG01082">
    <property type="entry name" value="B12-binding_domain_containing"/>
    <property type="match status" value="1"/>
</dbReference>
<dbReference type="InterPro" id="IPR034505">
    <property type="entry name" value="Coproporphyrinogen-III_oxidase"/>
</dbReference>
<protein>
    <submittedName>
        <fullName evidence="6">Coproporphyrinogen dehydrogenase HemZ</fullName>
    </submittedName>
</protein>
<dbReference type="InterPro" id="IPR007197">
    <property type="entry name" value="rSAM"/>
</dbReference>
<dbReference type="SUPFAM" id="SSF102114">
    <property type="entry name" value="Radical SAM enzymes"/>
    <property type="match status" value="1"/>
</dbReference>
<dbReference type="PANTHER" id="PTHR13932:SF1">
    <property type="entry name" value="OXYGEN-INDEPENDENT COPROPORPHYRINOGEN-III OXIDASE-LIKE PROTEIN HEMZ"/>
    <property type="match status" value="1"/>
</dbReference>
<evidence type="ECO:0000313" key="7">
    <source>
        <dbReference type="Proteomes" id="UP000092714"/>
    </source>
</evidence>
<keyword evidence="1" id="KW-0949">S-adenosyl-L-methionine</keyword>
<dbReference type="Proteomes" id="UP000092714">
    <property type="component" value="Unassembled WGS sequence"/>
</dbReference>
<keyword evidence="2" id="KW-0479">Metal-binding</keyword>
<dbReference type="SFLD" id="SFLDF00310">
    <property type="entry name" value="oxygen-independent_coproporphy"/>
    <property type="match status" value="1"/>
</dbReference>
<dbReference type="GO" id="GO:0051539">
    <property type="term" value="F:4 iron, 4 sulfur cluster binding"/>
    <property type="evidence" value="ECO:0007669"/>
    <property type="project" value="TreeGrafter"/>
</dbReference>
<dbReference type="AlphaFoldDB" id="A0A174RQP3"/>
<gene>
    <name evidence="6" type="ORF">CP373A1_01755</name>
</gene>
<dbReference type="GO" id="GO:0006779">
    <property type="term" value="P:porphyrin-containing compound biosynthetic process"/>
    <property type="evidence" value="ECO:0007669"/>
    <property type="project" value="TreeGrafter"/>
</dbReference>